<reference evidence="2" key="1">
    <citation type="journal article" date="2015" name="Nature">
        <title>Complex archaea that bridge the gap between prokaryotes and eukaryotes.</title>
        <authorList>
            <person name="Spang A."/>
            <person name="Saw J.H."/>
            <person name="Jorgensen S.L."/>
            <person name="Zaremba-Niedzwiedzka K."/>
            <person name="Martijn J."/>
            <person name="Lind A.E."/>
            <person name="van Eijk R."/>
            <person name="Schleper C."/>
            <person name="Guy L."/>
            <person name="Ettema T.J."/>
        </authorList>
    </citation>
    <scope>NUCLEOTIDE SEQUENCE</scope>
</reference>
<dbReference type="AlphaFoldDB" id="A0A0F9U8Y9"/>
<proteinExistence type="inferred from homology"/>
<dbReference type="GO" id="GO:0016616">
    <property type="term" value="F:oxidoreductase activity, acting on the CH-OH group of donors, NAD or NADP as acceptor"/>
    <property type="evidence" value="ECO:0007669"/>
    <property type="project" value="TreeGrafter"/>
</dbReference>
<dbReference type="SUPFAM" id="SSF51735">
    <property type="entry name" value="NAD(P)-binding Rossmann-fold domains"/>
    <property type="match status" value="1"/>
</dbReference>
<dbReference type="PROSITE" id="PS51257">
    <property type="entry name" value="PROKAR_LIPOPROTEIN"/>
    <property type="match status" value="1"/>
</dbReference>
<dbReference type="CDD" id="cd05233">
    <property type="entry name" value="SDR_c"/>
    <property type="match status" value="1"/>
</dbReference>
<dbReference type="PANTHER" id="PTHR42760:SF40">
    <property type="entry name" value="3-OXOACYL-[ACYL-CARRIER-PROTEIN] REDUCTASE, CHLOROPLASTIC"/>
    <property type="match status" value="1"/>
</dbReference>
<dbReference type="Gene3D" id="3.40.50.720">
    <property type="entry name" value="NAD(P)-binding Rossmann-like Domain"/>
    <property type="match status" value="1"/>
</dbReference>
<dbReference type="FunFam" id="3.40.50.720:FF:000084">
    <property type="entry name" value="Short-chain dehydrogenase reductase"/>
    <property type="match status" value="1"/>
</dbReference>
<evidence type="ECO:0000256" key="1">
    <source>
        <dbReference type="ARBA" id="ARBA00006484"/>
    </source>
</evidence>
<dbReference type="InterPro" id="IPR020904">
    <property type="entry name" value="Sc_DH/Rdtase_CS"/>
</dbReference>
<dbReference type="InterPro" id="IPR002347">
    <property type="entry name" value="SDR_fam"/>
</dbReference>
<dbReference type="InterPro" id="IPR036291">
    <property type="entry name" value="NAD(P)-bd_dom_sf"/>
</dbReference>
<dbReference type="PANTHER" id="PTHR42760">
    <property type="entry name" value="SHORT-CHAIN DEHYDROGENASES/REDUCTASES FAMILY MEMBER"/>
    <property type="match status" value="1"/>
</dbReference>
<comment type="caution">
    <text evidence="2">The sequence shown here is derived from an EMBL/GenBank/DDBJ whole genome shotgun (WGS) entry which is preliminary data.</text>
</comment>
<dbReference type="PRINTS" id="PR00081">
    <property type="entry name" value="GDHRDH"/>
</dbReference>
<dbReference type="PROSITE" id="PS00061">
    <property type="entry name" value="ADH_SHORT"/>
    <property type="match status" value="1"/>
</dbReference>
<dbReference type="Pfam" id="PF13561">
    <property type="entry name" value="adh_short_C2"/>
    <property type="match status" value="1"/>
</dbReference>
<dbReference type="PRINTS" id="PR00080">
    <property type="entry name" value="SDRFAMILY"/>
</dbReference>
<evidence type="ECO:0000313" key="2">
    <source>
        <dbReference type="EMBL" id="KKN50128.1"/>
    </source>
</evidence>
<name>A0A0F9U8Y9_9ZZZZ</name>
<dbReference type="EMBL" id="LAZR01001132">
    <property type="protein sequence ID" value="KKN50128.1"/>
    <property type="molecule type" value="Genomic_DNA"/>
</dbReference>
<organism evidence="2">
    <name type="scientific">marine sediment metagenome</name>
    <dbReference type="NCBI Taxonomy" id="412755"/>
    <lineage>
        <taxon>unclassified sequences</taxon>
        <taxon>metagenomes</taxon>
        <taxon>ecological metagenomes</taxon>
    </lineage>
</organism>
<dbReference type="GO" id="GO:0030497">
    <property type="term" value="P:fatty acid elongation"/>
    <property type="evidence" value="ECO:0007669"/>
    <property type="project" value="TreeGrafter"/>
</dbReference>
<accession>A0A0F9U8Y9</accession>
<comment type="similarity">
    <text evidence="1">Belongs to the short-chain dehydrogenases/reductases (SDR) family.</text>
</comment>
<sequence>MRPILLITGASAGIGAACAKLAAPDYDLVLNYRSDKAGAEAVAREAETKGARTLICQGDVAVPEDVARIFTEIDRHYGRLDALINNAGIVDAVATVAEMDHARLKRMFDVNVIGAMMVAQAAAARMTKQGSGSIVNMGSIAARLGSANEFVDYAASKAAIDAFTKGLANEIAATGVRVNAIRPGLIDTEIHAKAGVPDRAQKLSKNIPMQRVGSAEEVAKATLFLLSDAASYITGTTLDVSGGR</sequence>
<protein>
    <submittedName>
        <fullName evidence="2">Uncharacterized protein</fullName>
    </submittedName>
</protein>
<gene>
    <name evidence="2" type="ORF">LCGC14_0635740</name>
</gene>